<dbReference type="SUPFAM" id="SSF82199">
    <property type="entry name" value="SET domain"/>
    <property type="match status" value="1"/>
</dbReference>
<keyword evidence="19" id="KW-1185">Reference proteome</keyword>
<dbReference type="SMART" id="SM00508">
    <property type="entry name" value="PostSET"/>
    <property type="match status" value="1"/>
</dbReference>
<dbReference type="GO" id="GO:0140999">
    <property type="term" value="F:histone H3K4 trimethyltransferase activity"/>
    <property type="evidence" value="ECO:0007669"/>
    <property type="project" value="UniProtKB-EC"/>
</dbReference>
<accession>A0AAW1WVE4</accession>
<comment type="catalytic activity">
    <reaction evidence="12">
        <text>N(6)-methyl-L-lysyl(4)-[histone H3] + S-adenosyl-L-methionine = N(6),N(6)-dimethyl-L-lysyl(4)-[histone H3] + S-adenosyl-L-homocysteine + H(+)</text>
        <dbReference type="Rhea" id="RHEA:60268"/>
        <dbReference type="Rhea" id="RHEA-COMP:15540"/>
        <dbReference type="Rhea" id="RHEA-COMP:15543"/>
        <dbReference type="ChEBI" id="CHEBI:15378"/>
        <dbReference type="ChEBI" id="CHEBI:57856"/>
        <dbReference type="ChEBI" id="CHEBI:59789"/>
        <dbReference type="ChEBI" id="CHEBI:61929"/>
        <dbReference type="ChEBI" id="CHEBI:61976"/>
    </reaction>
</comment>
<comment type="catalytic activity">
    <reaction evidence="11">
        <text>L-lysyl(4)-[histone H3] + 3 S-adenosyl-L-methionine = N(6),N(6),N(6)-trimethyl-L-lysyl(4)-[histone H3] + 3 S-adenosyl-L-homocysteine + 3 H(+)</text>
        <dbReference type="Rhea" id="RHEA:60260"/>
        <dbReference type="Rhea" id="RHEA-COMP:15537"/>
        <dbReference type="Rhea" id="RHEA-COMP:15547"/>
        <dbReference type="ChEBI" id="CHEBI:15378"/>
        <dbReference type="ChEBI" id="CHEBI:29969"/>
        <dbReference type="ChEBI" id="CHEBI:57856"/>
        <dbReference type="ChEBI" id="CHEBI:59789"/>
        <dbReference type="ChEBI" id="CHEBI:61961"/>
        <dbReference type="EC" id="2.1.1.354"/>
    </reaction>
</comment>
<gene>
    <name evidence="18" type="ORF">M0R45_025691</name>
</gene>
<feature type="domain" description="GYF" evidence="16">
    <location>
        <begin position="179"/>
        <end position="235"/>
    </location>
</feature>
<evidence type="ECO:0000259" key="16">
    <source>
        <dbReference type="PROSITE" id="PS50829"/>
    </source>
</evidence>
<keyword evidence="10" id="KW-0539">Nucleus</keyword>
<keyword evidence="3" id="KW-0489">Methyltransferase</keyword>
<dbReference type="InterPro" id="IPR003616">
    <property type="entry name" value="Post-SET_dom"/>
</dbReference>
<keyword evidence="5" id="KW-0949">S-adenosyl-L-methionine</keyword>
<evidence type="ECO:0000256" key="8">
    <source>
        <dbReference type="ARBA" id="ARBA00023015"/>
    </source>
</evidence>
<dbReference type="EMBL" id="JBEDUW010000005">
    <property type="protein sequence ID" value="KAK9928561.1"/>
    <property type="molecule type" value="Genomic_DNA"/>
</dbReference>
<dbReference type="InterPro" id="IPR044570">
    <property type="entry name" value="Set1-like"/>
</dbReference>
<evidence type="ECO:0000256" key="3">
    <source>
        <dbReference type="ARBA" id="ARBA00022603"/>
    </source>
</evidence>
<protein>
    <recommendedName>
        <fullName evidence="2">[histone H3]-lysine(4) N-trimethyltransferase</fullName>
        <ecNumber evidence="2">2.1.1.354</ecNumber>
    </recommendedName>
</protein>
<proteinExistence type="predicted"/>
<evidence type="ECO:0000256" key="1">
    <source>
        <dbReference type="ARBA" id="ARBA00004123"/>
    </source>
</evidence>
<evidence type="ECO:0000256" key="7">
    <source>
        <dbReference type="ARBA" id="ARBA00022884"/>
    </source>
</evidence>
<dbReference type="PANTHER" id="PTHR45814:SF2">
    <property type="entry name" value="HISTONE-LYSINE N-METHYLTRANSFERASE SETD1"/>
    <property type="match status" value="1"/>
</dbReference>
<evidence type="ECO:0000256" key="13">
    <source>
        <dbReference type="ARBA" id="ARBA00049129"/>
    </source>
</evidence>
<organism evidence="18 19">
    <name type="scientific">Rubus argutus</name>
    <name type="common">Southern blackberry</name>
    <dbReference type="NCBI Taxonomy" id="59490"/>
    <lineage>
        <taxon>Eukaryota</taxon>
        <taxon>Viridiplantae</taxon>
        <taxon>Streptophyta</taxon>
        <taxon>Embryophyta</taxon>
        <taxon>Tracheophyta</taxon>
        <taxon>Spermatophyta</taxon>
        <taxon>Magnoliopsida</taxon>
        <taxon>eudicotyledons</taxon>
        <taxon>Gunneridae</taxon>
        <taxon>Pentapetalae</taxon>
        <taxon>rosids</taxon>
        <taxon>fabids</taxon>
        <taxon>Rosales</taxon>
        <taxon>Rosaceae</taxon>
        <taxon>Rosoideae</taxon>
        <taxon>Rosoideae incertae sedis</taxon>
        <taxon>Rubus</taxon>
    </lineage>
</organism>
<dbReference type="Gene3D" id="3.30.1490.40">
    <property type="match status" value="2"/>
</dbReference>
<evidence type="ECO:0000256" key="10">
    <source>
        <dbReference type="ARBA" id="ARBA00023242"/>
    </source>
</evidence>
<evidence type="ECO:0000256" key="4">
    <source>
        <dbReference type="ARBA" id="ARBA00022679"/>
    </source>
</evidence>
<dbReference type="GO" id="GO:0032259">
    <property type="term" value="P:methylation"/>
    <property type="evidence" value="ECO:0007669"/>
    <property type="project" value="UniProtKB-KW"/>
</dbReference>
<keyword evidence="7" id="KW-0694">RNA-binding</keyword>
<evidence type="ECO:0000256" key="12">
    <source>
        <dbReference type="ARBA" id="ARBA00047583"/>
    </source>
</evidence>
<dbReference type="InterPro" id="IPR001214">
    <property type="entry name" value="SET_dom"/>
</dbReference>
<evidence type="ECO:0000256" key="5">
    <source>
        <dbReference type="ARBA" id="ARBA00022691"/>
    </source>
</evidence>
<keyword evidence="4" id="KW-0808">Transferase</keyword>
<dbReference type="Proteomes" id="UP001457282">
    <property type="component" value="Unassembled WGS sequence"/>
</dbReference>
<reference evidence="18 19" key="1">
    <citation type="journal article" date="2023" name="G3 (Bethesda)">
        <title>A chromosome-length genome assembly and annotation of blackberry (Rubus argutus, cv. 'Hillquist').</title>
        <authorList>
            <person name="Bruna T."/>
            <person name="Aryal R."/>
            <person name="Dudchenko O."/>
            <person name="Sargent D.J."/>
            <person name="Mead D."/>
            <person name="Buti M."/>
            <person name="Cavallini A."/>
            <person name="Hytonen T."/>
            <person name="Andres J."/>
            <person name="Pham M."/>
            <person name="Weisz D."/>
            <person name="Mascagni F."/>
            <person name="Usai G."/>
            <person name="Natali L."/>
            <person name="Bassil N."/>
            <person name="Fernandez G.E."/>
            <person name="Lomsadze A."/>
            <person name="Armour M."/>
            <person name="Olukolu B."/>
            <person name="Poorten T."/>
            <person name="Britton C."/>
            <person name="Davik J."/>
            <person name="Ashrafi H."/>
            <person name="Aiden E.L."/>
            <person name="Borodovsky M."/>
            <person name="Worthington M."/>
        </authorList>
    </citation>
    <scope>NUCLEOTIDE SEQUENCE [LARGE SCALE GENOMIC DNA]</scope>
    <source>
        <strain evidence="18">PI 553951</strain>
    </source>
</reference>
<evidence type="ECO:0000256" key="14">
    <source>
        <dbReference type="SAM" id="MobiDB-lite"/>
    </source>
</evidence>
<evidence type="ECO:0000313" key="18">
    <source>
        <dbReference type="EMBL" id="KAK9928561.1"/>
    </source>
</evidence>
<feature type="region of interest" description="Disordered" evidence="14">
    <location>
        <begin position="811"/>
        <end position="833"/>
    </location>
</feature>
<evidence type="ECO:0000256" key="11">
    <source>
        <dbReference type="ARBA" id="ARBA00047571"/>
    </source>
</evidence>
<evidence type="ECO:0000256" key="9">
    <source>
        <dbReference type="ARBA" id="ARBA00023163"/>
    </source>
</evidence>
<feature type="region of interest" description="Disordered" evidence="14">
    <location>
        <begin position="937"/>
        <end position="958"/>
    </location>
</feature>
<name>A0AAW1WVE4_RUBAR</name>
<dbReference type="Pfam" id="PF02213">
    <property type="entry name" value="GYF"/>
    <property type="match status" value="1"/>
</dbReference>
<comment type="caution">
    <text evidence="18">The sequence shown here is derived from an EMBL/GenBank/DDBJ whole genome shotgun (WGS) entry which is preliminary data.</text>
</comment>
<comment type="subcellular location">
    <subcellularLocation>
        <location evidence="1">Nucleus</location>
    </subcellularLocation>
</comment>
<dbReference type="InterPro" id="IPR046341">
    <property type="entry name" value="SET_dom_sf"/>
</dbReference>
<dbReference type="InterPro" id="IPR003169">
    <property type="entry name" value="GYF"/>
</dbReference>
<evidence type="ECO:0000256" key="2">
    <source>
        <dbReference type="ARBA" id="ARBA00012182"/>
    </source>
</evidence>
<dbReference type="PROSITE" id="PS50829">
    <property type="entry name" value="GYF"/>
    <property type="match status" value="1"/>
</dbReference>
<dbReference type="SUPFAM" id="SSF55277">
    <property type="entry name" value="GYF domain"/>
    <property type="match status" value="1"/>
</dbReference>
<dbReference type="AlphaFoldDB" id="A0AAW1WVE4"/>
<dbReference type="SMART" id="SM00317">
    <property type="entry name" value="SET"/>
    <property type="match status" value="1"/>
</dbReference>
<feature type="domain" description="Post-SET" evidence="17">
    <location>
        <begin position="1220"/>
        <end position="1236"/>
    </location>
</feature>
<dbReference type="PANTHER" id="PTHR45814">
    <property type="entry name" value="HISTONE-LYSINE N-METHYLTRANSFERASE SETD1"/>
    <property type="match status" value="1"/>
</dbReference>
<evidence type="ECO:0000256" key="6">
    <source>
        <dbReference type="ARBA" id="ARBA00022853"/>
    </source>
</evidence>
<evidence type="ECO:0000313" key="19">
    <source>
        <dbReference type="Proteomes" id="UP001457282"/>
    </source>
</evidence>
<evidence type="ECO:0000259" key="15">
    <source>
        <dbReference type="PROSITE" id="PS50280"/>
    </source>
</evidence>
<sequence>MEMSCQSNGNSSDIQHLCNSGDTSYQDDRYSGYMPPPFVSGWMYVNEQGQMCGPYIQQQLYEGLCTGFLPDELPVYPVVNGAYINPIPLKYFKQFPDHIATGFAYLSLGSISSSSTPTNSLKSCNGDLATCRIPTPVTAGYPDLQVDSTSQANYNTNASNQPKEAPNLVTSYQSLSSKESCWLYEDEEGKRNGPYSLFELNSWHQYGYLRDSLMIYHVKNKCKPFRLSSVVNSWKLDGPETVTKFDAKINESGSLVSIISEAAEGVSSQLHYGILKSARRVVLDEIISTVIAEFVTTTKAQRLNQDVKTCSLDRKTSEIAGDRKNCTALLCEAAASNYVADRTCINQDSTEPSPSAKSVGSIQNFWESYGIVCKMLFDYCMEVMWNAVFYDSVAEYSTAWRRRKLWTGSPVLWRPPKKCGDWVEKITVLPHETLSDAYDDDRPPGFELVGAELVHHPQQSFISSLVEMEEKSSKQISLSYEDMKYIVEHIENELQLSAKSSLTEYVGSFLDEEVRKLVNLSKEENSIKENVDSSVQCSHRSIDGLSDPHDELKTSNNTSAEMILSEISPTPEVEKPLHNSLPENRMSNFLARAFKEACSHVDDLDGDQEVNEPSPPGVIDDAKTLGQSPLCKFRPSRSEECIPKIGAYVATAMLRKKLHDDVIREWKSSFIDFVLNKFLASWRTSKKNHARNEEKACNTNKKHQGKLLEESKHCLSSNTAEVSPVIDEHTYQRKRLRKKLGSSRIVTLVDTGLKNETVKKSKKLHVASDVAKTAEYKNATVIPRKRGLSKSQTESSVDAISVKVISKRLSSTDKSATKNASSRKPLKGSLEQSCEPIECTPKASTKMGSARVGFDNVIDGSSVRVSQTELSVGAIAFQAIDKRYSFTDKSVANNATRKRMRVSHAVKGSEPMECTPKPSKKMVSAQVRDHNNIEKVVNSHGHDGPLKEEPPTKVSKLKRERPIGDSQLSHPKKVSKVANDALKQAAIIPVAVRKARSSKSKTSNPCPKSDGCARASINGWEWHRWSLHASPAERARVRGIKYFNAQYPTSDTNTNTSQWSNGKGLSARTNRVKMRNLLAAAEGADLLKSTQLKARKKRLRFQRSKIHDWGIIALEPIEAEDFVIEYVGELIRPQISDIRERHYERMGIGSSYLFRLDDGYVVDATKRGGIARFINHSCEPNCYTKVISVEGEKKIFIYAKRHIAAGEEITYNYKFPLEEKKIPCNCGSKRCRGSLN</sequence>
<evidence type="ECO:0000259" key="17">
    <source>
        <dbReference type="PROSITE" id="PS50868"/>
    </source>
</evidence>
<comment type="catalytic activity">
    <reaction evidence="13">
        <text>N(6),N(6)-dimethyl-L-lysyl(4)-[histone H3] + S-adenosyl-L-methionine = N(6),N(6),N(6)-trimethyl-L-lysyl(4)-[histone H3] + S-adenosyl-L-homocysteine + H(+)</text>
        <dbReference type="Rhea" id="RHEA:60272"/>
        <dbReference type="Rhea" id="RHEA-COMP:15537"/>
        <dbReference type="Rhea" id="RHEA-COMP:15540"/>
        <dbReference type="ChEBI" id="CHEBI:15378"/>
        <dbReference type="ChEBI" id="CHEBI:57856"/>
        <dbReference type="ChEBI" id="CHEBI:59789"/>
        <dbReference type="ChEBI" id="CHEBI:61961"/>
        <dbReference type="ChEBI" id="CHEBI:61976"/>
    </reaction>
</comment>
<dbReference type="Gene3D" id="2.170.270.10">
    <property type="entry name" value="SET domain"/>
    <property type="match status" value="1"/>
</dbReference>
<dbReference type="PROSITE" id="PS50280">
    <property type="entry name" value="SET"/>
    <property type="match status" value="1"/>
</dbReference>
<dbReference type="InterPro" id="IPR037841">
    <property type="entry name" value="SET_SETD1A/B"/>
</dbReference>
<dbReference type="EC" id="2.1.1.354" evidence="2"/>
<keyword evidence="6" id="KW-0156">Chromatin regulator</keyword>
<dbReference type="Pfam" id="PF00856">
    <property type="entry name" value="SET"/>
    <property type="match status" value="1"/>
</dbReference>
<feature type="compositionally biased region" description="Polar residues" evidence="14">
    <location>
        <begin position="811"/>
        <end position="822"/>
    </location>
</feature>
<feature type="compositionally biased region" description="Basic and acidic residues" evidence="14">
    <location>
        <begin position="940"/>
        <end position="951"/>
    </location>
</feature>
<dbReference type="GO" id="GO:0003723">
    <property type="term" value="F:RNA binding"/>
    <property type="evidence" value="ECO:0007669"/>
    <property type="project" value="UniProtKB-KW"/>
</dbReference>
<dbReference type="InterPro" id="IPR035445">
    <property type="entry name" value="GYF-like_dom_sf"/>
</dbReference>
<keyword evidence="8" id="KW-0805">Transcription regulation</keyword>
<dbReference type="PROSITE" id="PS50868">
    <property type="entry name" value="POST_SET"/>
    <property type="match status" value="1"/>
</dbReference>
<keyword evidence="9" id="KW-0804">Transcription</keyword>
<feature type="domain" description="SET" evidence="15">
    <location>
        <begin position="1097"/>
        <end position="1214"/>
    </location>
</feature>
<dbReference type="CDD" id="cd19169">
    <property type="entry name" value="SET_SETD1"/>
    <property type="match status" value="1"/>
</dbReference>
<dbReference type="GO" id="GO:0048188">
    <property type="term" value="C:Set1C/COMPASS complex"/>
    <property type="evidence" value="ECO:0007669"/>
    <property type="project" value="InterPro"/>
</dbReference>